<dbReference type="EMBL" id="GBRH01198231">
    <property type="protein sequence ID" value="JAD99664.1"/>
    <property type="molecule type" value="Transcribed_RNA"/>
</dbReference>
<protein>
    <submittedName>
        <fullName evidence="1">Uncharacterized protein</fullName>
    </submittedName>
</protein>
<name>A0A0A9EG11_ARUDO</name>
<evidence type="ECO:0000313" key="1">
    <source>
        <dbReference type="EMBL" id="JAD99664.1"/>
    </source>
</evidence>
<accession>A0A0A9EG11</accession>
<proteinExistence type="predicted"/>
<reference evidence="1" key="2">
    <citation type="journal article" date="2015" name="Data Brief">
        <title>Shoot transcriptome of the giant reed, Arundo donax.</title>
        <authorList>
            <person name="Barrero R.A."/>
            <person name="Guerrero F.D."/>
            <person name="Moolhuijzen P."/>
            <person name="Goolsby J.A."/>
            <person name="Tidwell J."/>
            <person name="Bellgard S.E."/>
            <person name="Bellgard M.I."/>
        </authorList>
    </citation>
    <scope>NUCLEOTIDE SEQUENCE</scope>
    <source>
        <tissue evidence="1">Shoot tissue taken approximately 20 cm above the soil surface</tissue>
    </source>
</reference>
<reference evidence="1" key="1">
    <citation type="submission" date="2014-09" db="EMBL/GenBank/DDBJ databases">
        <authorList>
            <person name="Magalhaes I.L.F."/>
            <person name="Oliveira U."/>
            <person name="Santos F.R."/>
            <person name="Vidigal T.H.D.A."/>
            <person name="Brescovit A.D."/>
            <person name="Santos A.J."/>
        </authorList>
    </citation>
    <scope>NUCLEOTIDE SEQUENCE</scope>
    <source>
        <tissue evidence="1">Shoot tissue taken approximately 20 cm above the soil surface</tissue>
    </source>
</reference>
<organism evidence="1">
    <name type="scientific">Arundo donax</name>
    <name type="common">Giant reed</name>
    <name type="synonym">Donax arundinaceus</name>
    <dbReference type="NCBI Taxonomy" id="35708"/>
    <lineage>
        <taxon>Eukaryota</taxon>
        <taxon>Viridiplantae</taxon>
        <taxon>Streptophyta</taxon>
        <taxon>Embryophyta</taxon>
        <taxon>Tracheophyta</taxon>
        <taxon>Spermatophyta</taxon>
        <taxon>Magnoliopsida</taxon>
        <taxon>Liliopsida</taxon>
        <taxon>Poales</taxon>
        <taxon>Poaceae</taxon>
        <taxon>PACMAD clade</taxon>
        <taxon>Arundinoideae</taxon>
        <taxon>Arundineae</taxon>
        <taxon>Arundo</taxon>
    </lineage>
</organism>
<sequence length="15" mass="1709">MSYYGEAYMTASFST</sequence>